<feature type="chain" id="PRO_5008379125" description="Lipoprotein" evidence="1">
    <location>
        <begin position="20"/>
        <end position="152"/>
    </location>
</feature>
<evidence type="ECO:0000256" key="1">
    <source>
        <dbReference type="SAM" id="SignalP"/>
    </source>
</evidence>
<name>A0A1A8TLD8_9GAMM</name>
<accession>A0A1A8TLD8</accession>
<dbReference type="Proteomes" id="UP000092544">
    <property type="component" value="Unassembled WGS sequence"/>
</dbReference>
<evidence type="ECO:0008006" key="4">
    <source>
        <dbReference type="Google" id="ProtNLM"/>
    </source>
</evidence>
<gene>
    <name evidence="2" type="ORF">MSP8886_02799</name>
</gene>
<sequence length="152" mass="16767">MLGRSIFCLLLMCCLSSCAIRDAYPNARNPIDVSQVIVFNKPPRFSYEVIGSIRSPALDTFDRQTIVASAVKGLKEKAAALGANGVIVGDTDMFLAAYIRASTGTYFFRGMPWMWGRSEMDGFYRGDGFPPVQLSGEAIFYSKKKVPSKNDE</sequence>
<protein>
    <recommendedName>
        <fullName evidence="4">Lipoprotein</fullName>
    </recommendedName>
</protein>
<dbReference type="RefSeq" id="WP_067017423.1">
    <property type="nucleotide sequence ID" value="NZ_FLOB01000006.1"/>
</dbReference>
<evidence type="ECO:0000313" key="2">
    <source>
        <dbReference type="EMBL" id="SBS33573.1"/>
    </source>
</evidence>
<keyword evidence="1" id="KW-0732">Signal</keyword>
<dbReference type="EMBL" id="FLOB01000006">
    <property type="protein sequence ID" value="SBS33573.1"/>
    <property type="molecule type" value="Genomic_DNA"/>
</dbReference>
<feature type="signal peptide" evidence="1">
    <location>
        <begin position="1"/>
        <end position="19"/>
    </location>
</feature>
<dbReference type="STRING" id="1792290.MSP8886_02799"/>
<reference evidence="2 3" key="1">
    <citation type="submission" date="2016-06" db="EMBL/GenBank/DDBJ databases">
        <authorList>
            <person name="Kjaerup R.B."/>
            <person name="Dalgaard T.S."/>
            <person name="Juul-Madsen H.R."/>
        </authorList>
    </citation>
    <scope>NUCLEOTIDE SEQUENCE [LARGE SCALE GENOMIC DNA]</scope>
    <source>
        <strain evidence="2 3">CECT 8886</strain>
    </source>
</reference>
<proteinExistence type="predicted"/>
<dbReference type="AlphaFoldDB" id="A0A1A8TLD8"/>
<evidence type="ECO:0000313" key="3">
    <source>
        <dbReference type="Proteomes" id="UP000092544"/>
    </source>
</evidence>
<keyword evidence="3" id="KW-1185">Reference proteome</keyword>
<organism evidence="2 3">
    <name type="scientific">Marinomonas spartinae</name>
    <dbReference type="NCBI Taxonomy" id="1792290"/>
    <lineage>
        <taxon>Bacteria</taxon>
        <taxon>Pseudomonadati</taxon>
        <taxon>Pseudomonadota</taxon>
        <taxon>Gammaproteobacteria</taxon>
        <taxon>Oceanospirillales</taxon>
        <taxon>Oceanospirillaceae</taxon>
        <taxon>Marinomonas</taxon>
    </lineage>
</organism>